<feature type="transmembrane region" description="Helical" evidence="1">
    <location>
        <begin position="83"/>
        <end position="108"/>
    </location>
</feature>
<feature type="transmembrane region" description="Helical" evidence="1">
    <location>
        <begin position="114"/>
        <end position="136"/>
    </location>
</feature>
<keyword evidence="1" id="KW-0812">Transmembrane</keyword>
<keyword evidence="1" id="KW-1133">Transmembrane helix</keyword>
<gene>
    <name evidence="2" type="ORF">GALL_204720</name>
</gene>
<feature type="transmembrane region" description="Helical" evidence="1">
    <location>
        <begin position="57"/>
        <end position="76"/>
    </location>
</feature>
<sequence>MAYLNSQFPASGSYFMPTYQKNASSEDMDKLMKNSVGKPWAIIHYHKAYNANMGMNMARGFVVNIVVLWLLSWLIGKIDGATFGTILAATLFVGFIGFLSITYTFHIWYQTSDLNAHLIDTIACWGIVGIWLGFYLKKK</sequence>
<protein>
    <submittedName>
        <fullName evidence="2">Uncharacterized protein</fullName>
    </submittedName>
</protein>
<reference evidence="2" key="1">
    <citation type="submission" date="2016-10" db="EMBL/GenBank/DDBJ databases">
        <title>Sequence of Gallionella enrichment culture.</title>
        <authorList>
            <person name="Poehlein A."/>
            <person name="Muehling M."/>
            <person name="Daniel R."/>
        </authorList>
    </citation>
    <scope>NUCLEOTIDE SEQUENCE</scope>
</reference>
<dbReference type="AlphaFoldDB" id="A0A1J5RN42"/>
<evidence type="ECO:0000256" key="1">
    <source>
        <dbReference type="SAM" id="Phobius"/>
    </source>
</evidence>
<accession>A0A1J5RN42</accession>
<dbReference type="EMBL" id="MLJW01000132">
    <property type="protein sequence ID" value="OIQ97462.1"/>
    <property type="molecule type" value="Genomic_DNA"/>
</dbReference>
<proteinExistence type="predicted"/>
<name>A0A1J5RN42_9ZZZZ</name>
<evidence type="ECO:0000313" key="2">
    <source>
        <dbReference type="EMBL" id="OIQ97462.1"/>
    </source>
</evidence>
<keyword evidence="1" id="KW-0472">Membrane</keyword>
<organism evidence="2">
    <name type="scientific">mine drainage metagenome</name>
    <dbReference type="NCBI Taxonomy" id="410659"/>
    <lineage>
        <taxon>unclassified sequences</taxon>
        <taxon>metagenomes</taxon>
        <taxon>ecological metagenomes</taxon>
    </lineage>
</organism>
<comment type="caution">
    <text evidence="2">The sequence shown here is derived from an EMBL/GenBank/DDBJ whole genome shotgun (WGS) entry which is preliminary data.</text>
</comment>